<protein>
    <recommendedName>
        <fullName evidence="5">Lipoprotein</fullName>
    </recommendedName>
</protein>
<proteinExistence type="predicted"/>
<dbReference type="Proteomes" id="UP000062788">
    <property type="component" value="Unassembled WGS sequence"/>
</dbReference>
<evidence type="ECO:0000256" key="2">
    <source>
        <dbReference type="SAM" id="SignalP"/>
    </source>
</evidence>
<feature type="chain" id="PRO_5007158243" description="Lipoprotein" evidence="2">
    <location>
        <begin position="21"/>
        <end position="123"/>
    </location>
</feature>
<dbReference type="RefSeq" id="WP_059516253.1">
    <property type="nucleotide sequence ID" value="NZ_CP013448.1"/>
</dbReference>
<gene>
    <name evidence="3" type="ORF">WS67_11140</name>
</gene>
<feature type="compositionally biased region" description="Low complexity" evidence="1">
    <location>
        <begin position="88"/>
        <end position="99"/>
    </location>
</feature>
<reference evidence="3 4" key="1">
    <citation type="submission" date="2015-11" db="EMBL/GenBank/DDBJ databases">
        <title>Expanding the genomic diversity of Burkholderia species for the development of highly accurate diagnostics.</title>
        <authorList>
            <person name="Sahl J."/>
            <person name="Keim P."/>
            <person name="Wagner D."/>
        </authorList>
    </citation>
    <scope>NUCLEOTIDE SEQUENCE [LARGE SCALE GENOMIC DNA]</scope>
    <source>
        <strain evidence="3 4">TSV85</strain>
    </source>
</reference>
<feature type="region of interest" description="Disordered" evidence="1">
    <location>
        <begin position="88"/>
        <end position="112"/>
    </location>
</feature>
<dbReference type="EMBL" id="LOWA01000025">
    <property type="protein sequence ID" value="KVE27652.1"/>
    <property type="molecule type" value="Genomic_DNA"/>
</dbReference>
<comment type="caution">
    <text evidence="3">The sequence shown here is derived from an EMBL/GenBank/DDBJ whole genome shotgun (WGS) entry which is preliminary data.</text>
</comment>
<dbReference type="AlphaFoldDB" id="A0A118DP87"/>
<evidence type="ECO:0000313" key="3">
    <source>
        <dbReference type="EMBL" id="KVE27652.1"/>
    </source>
</evidence>
<evidence type="ECO:0000313" key="4">
    <source>
        <dbReference type="Proteomes" id="UP000062788"/>
    </source>
</evidence>
<accession>A0A118DP87</accession>
<organism evidence="3 4">
    <name type="scientific">Burkholderia singularis</name>
    <dbReference type="NCBI Taxonomy" id="1503053"/>
    <lineage>
        <taxon>Bacteria</taxon>
        <taxon>Pseudomonadati</taxon>
        <taxon>Pseudomonadota</taxon>
        <taxon>Betaproteobacteria</taxon>
        <taxon>Burkholderiales</taxon>
        <taxon>Burkholderiaceae</taxon>
        <taxon>Burkholderia</taxon>
        <taxon>pseudomallei group</taxon>
    </lineage>
</organism>
<dbReference type="PROSITE" id="PS51257">
    <property type="entry name" value="PROKAR_LIPOPROTEIN"/>
    <property type="match status" value="1"/>
</dbReference>
<sequence>MKSIKILVRCALVSAAATLAGCAGSPANGPQGSSANGRIIYVSSAREPRDIERCLTSRLPQARVAQQNPTTVLIGPYSTDADWTVTLSPSGSSGTTLGVYRPRSGDGDPEESELRFHIARCSV</sequence>
<evidence type="ECO:0008006" key="5">
    <source>
        <dbReference type="Google" id="ProtNLM"/>
    </source>
</evidence>
<evidence type="ECO:0000256" key="1">
    <source>
        <dbReference type="SAM" id="MobiDB-lite"/>
    </source>
</evidence>
<keyword evidence="4" id="KW-1185">Reference proteome</keyword>
<feature type="signal peptide" evidence="2">
    <location>
        <begin position="1"/>
        <end position="20"/>
    </location>
</feature>
<keyword evidence="2" id="KW-0732">Signal</keyword>
<name>A0A118DP87_9BURK</name>